<dbReference type="InterPro" id="IPR036908">
    <property type="entry name" value="RlpA-like_sf"/>
</dbReference>
<name>A0A5B0M1J5_PUCGR</name>
<feature type="chain" id="PRO_5022663643" description="RlpA-like protein double-psi beta-barrel domain-containing protein" evidence="3">
    <location>
        <begin position="25"/>
        <end position="332"/>
    </location>
</feature>
<evidence type="ECO:0000256" key="3">
    <source>
        <dbReference type="SAM" id="SignalP"/>
    </source>
</evidence>
<dbReference type="PRINTS" id="PR01217">
    <property type="entry name" value="PRICHEXTENSN"/>
</dbReference>
<dbReference type="PANTHER" id="PTHR31836:SF28">
    <property type="entry name" value="SRCR DOMAIN-CONTAINING PROTEIN-RELATED"/>
    <property type="match status" value="1"/>
</dbReference>
<evidence type="ECO:0000313" key="4">
    <source>
        <dbReference type="EMBL" id="KAA1070053.1"/>
    </source>
</evidence>
<evidence type="ECO:0008006" key="6">
    <source>
        <dbReference type="Google" id="ProtNLM"/>
    </source>
</evidence>
<proteinExistence type="predicted"/>
<dbReference type="CDD" id="cd22191">
    <property type="entry name" value="DPBB_RlpA_EXP_N-like"/>
    <property type="match status" value="1"/>
</dbReference>
<sequence>MALRLSAILFYISILITQFQLGLSAQPSPQQRLAKRGHPHSLQKRAEGSFAGKATFFDPGLGACGGQNGPNDFIVALNVAQYTANKWCNKKIKIFFGGKSTIATITDECPGCPPNGLDMSPSLFEFFASKDVGVFYMSWSLLDGDSDEPKPEPKPAPAPPPPPPQPQPQPSPPKTEDKPPPPKDEDQPPVKDQDQPPPKKDENPPPPKQDDTPKKEDSPPPYKPDPCPQYTSNPFTAFQSTNSAPLAGSGSALLSRPNSIPTTSSSTVTTASSSTGSTSSTSPPITYPAPIQYNPQSNPYAPGGNLDTINQLVISFGSLAAASAGNALNVQG</sequence>
<feature type="region of interest" description="Disordered" evidence="2">
    <location>
        <begin position="143"/>
        <end position="305"/>
    </location>
</feature>
<evidence type="ECO:0000256" key="2">
    <source>
        <dbReference type="SAM" id="MobiDB-lite"/>
    </source>
</evidence>
<protein>
    <recommendedName>
        <fullName evidence="6">RlpA-like protein double-psi beta-barrel domain-containing protein</fullName>
    </recommendedName>
</protein>
<reference evidence="4 5" key="1">
    <citation type="submission" date="2019-05" db="EMBL/GenBank/DDBJ databases">
        <title>Emergence of the Ug99 lineage of the wheat stem rust pathogen through somatic hybridization.</title>
        <authorList>
            <person name="Li F."/>
            <person name="Upadhyaya N.M."/>
            <person name="Sperschneider J."/>
            <person name="Matny O."/>
            <person name="Nguyen-Phuc H."/>
            <person name="Mago R."/>
            <person name="Raley C."/>
            <person name="Miller M.E."/>
            <person name="Silverstein K.A.T."/>
            <person name="Henningsen E."/>
            <person name="Hirsch C.D."/>
            <person name="Visser B."/>
            <person name="Pretorius Z.A."/>
            <person name="Steffenson B.J."/>
            <person name="Schwessinger B."/>
            <person name="Dodds P.N."/>
            <person name="Figueroa M."/>
        </authorList>
    </citation>
    <scope>NUCLEOTIDE SEQUENCE [LARGE SCALE GENOMIC DNA]</scope>
    <source>
        <strain evidence="4 5">Ug99</strain>
    </source>
</reference>
<dbReference type="Proteomes" id="UP000325313">
    <property type="component" value="Unassembled WGS sequence"/>
</dbReference>
<dbReference type="AlphaFoldDB" id="A0A5B0M1J5"/>
<evidence type="ECO:0000256" key="1">
    <source>
        <dbReference type="ARBA" id="ARBA00022729"/>
    </source>
</evidence>
<gene>
    <name evidence="4" type="ORF">PGTUg99_005780</name>
</gene>
<feature type="signal peptide" evidence="3">
    <location>
        <begin position="1"/>
        <end position="24"/>
    </location>
</feature>
<accession>A0A5B0M1J5</accession>
<dbReference type="InterPro" id="IPR051477">
    <property type="entry name" value="Expansin_CellWall"/>
</dbReference>
<comment type="caution">
    <text evidence="4">The sequence shown here is derived from an EMBL/GenBank/DDBJ whole genome shotgun (WGS) entry which is preliminary data.</text>
</comment>
<dbReference type="EMBL" id="VDEP01000486">
    <property type="protein sequence ID" value="KAA1070053.1"/>
    <property type="molecule type" value="Genomic_DNA"/>
</dbReference>
<dbReference type="PANTHER" id="PTHR31836">
    <property type="match status" value="1"/>
</dbReference>
<dbReference type="Gene3D" id="2.40.40.10">
    <property type="entry name" value="RlpA-like domain"/>
    <property type="match status" value="1"/>
</dbReference>
<feature type="compositionally biased region" description="Low complexity" evidence="2">
    <location>
        <begin position="255"/>
        <end position="290"/>
    </location>
</feature>
<evidence type="ECO:0000313" key="5">
    <source>
        <dbReference type="Proteomes" id="UP000325313"/>
    </source>
</evidence>
<dbReference type="SUPFAM" id="SSF50685">
    <property type="entry name" value="Barwin-like endoglucanases"/>
    <property type="match status" value="1"/>
</dbReference>
<feature type="compositionally biased region" description="Basic and acidic residues" evidence="2">
    <location>
        <begin position="174"/>
        <end position="218"/>
    </location>
</feature>
<organism evidence="4 5">
    <name type="scientific">Puccinia graminis f. sp. tritici</name>
    <dbReference type="NCBI Taxonomy" id="56615"/>
    <lineage>
        <taxon>Eukaryota</taxon>
        <taxon>Fungi</taxon>
        <taxon>Dikarya</taxon>
        <taxon>Basidiomycota</taxon>
        <taxon>Pucciniomycotina</taxon>
        <taxon>Pucciniomycetes</taxon>
        <taxon>Pucciniales</taxon>
        <taxon>Pucciniaceae</taxon>
        <taxon>Puccinia</taxon>
    </lineage>
</organism>
<feature type="compositionally biased region" description="Pro residues" evidence="2">
    <location>
        <begin position="154"/>
        <end position="173"/>
    </location>
</feature>
<feature type="compositionally biased region" description="Polar residues" evidence="2">
    <location>
        <begin position="229"/>
        <end position="244"/>
    </location>
</feature>
<keyword evidence="1 3" id="KW-0732">Signal</keyword>